<evidence type="ECO:0000313" key="1">
    <source>
        <dbReference type="EMBL" id="GFQ82766.1"/>
    </source>
</evidence>
<protein>
    <submittedName>
        <fullName evidence="1">Uncharacterized protein</fullName>
    </submittedName>
</protein>
<accession>A0A8X6FL37</accession>
<proteinExistence type="predicted"/>
<evidence type="ECO:0000313" key="2">
    <source>
        <dbReference type="Proteomes" id="UP000887116"/>
    </source>
</evidence>
<organism evidence="1 2">
    <name type="scientific">Trichonephila clavata</name>
    <name type="common">Joro spider</name>
    <name type="synonym">Nephila clavata</name>
    <dbReference type="NCBI Taxonomy" id="2740835"/>
    <lineage>
        <taxon>Eukaryota</taxon>
        <taxon>Metazoa</taxon>
        <taxon>Ecdysozoa</taxon>
        <taxon>Arthropoda</taxon>
        <taxon>Chelicerata</taxon>
        <taxon>Arachnida</taxon>
        <taxon>Araneae</taxon>
        <taxon>Araneomorphae</taxon>
        <taxon>Entelegynae</taxon>
        <taxon>Araneoidea</taxon>
        <taxon>Nephilidae</taxon>
        <taxon>Trichonephila</taxon>
    </lineage>
</organism>
<reference evidence="1" key="1">
    <citation type="submission" date="2020-07" db="EMBL/GenBank/DDBJ databases">
        <title>Multicomponent nature underlies the extraordinary mechanical properties of spider dragline silk.</title>
        <authorList>
            <person name="Kono N."/>
            <person name="Nakamura H."/>
            <person name="Mori M."/>
            <person name="Yoshida Y."/>
            <person name="Ohtoshi R."/>
            <person name="Malay A.D."/>
            <person name="Moran D.A.P."/>
            <person name="Tomita M."/>
            <person name="Numata K."/>
            <person name="Arakawa K."/>
        </authorList>
    </citation>
    <scope>NUCLEOTIDE SEQUENCE</scope>
</reference>
<name>A0A8X6FL37_TRICU</name>
<dbReference type="AlphaFoldDB" id="A0A8X6FL37"/>
<keyword evidence="2" id="KW-1185">Reference proteome</keyword>
<dbReference type="EMBL" id="BMAO01022563">
    <property type="protein sequence ID" value="GFQ82766.1"/>
    <property type="molecule type" value="Genomic_DNA"/>
</dbReference>
<sequence length="82" mass="9233">MLVAEDLLSPRATSFACIPSWRRFGNPPPRKSGQGGQWVSFPYLFVFIPSLAVRVNTLPACWPRRTSPLVRGNGMIFTLLVW</sequence>
<dbReference type="Proteomes" id="UP000887116">
    <property type="component" value="Unassembled WGS sequence"/>
</dbReference>
<comment type="caution">
    <text evidence="1">The sequence shown here is derived from an EMBL/GenBank/DDBJ whole genome shotgun (WGS) entry which is preliminary data.</text>
</comment>
<gene>
    <name evidence="1" type="ORF">TNCT_616861</name>
</gene>